<dbReference type="GO" id="GO:0005524">
    <property type="term" value="F:ATP binding"/>
    <property type="evidence" value="ECO:0007669"/>
    <property type="project" value="UniProtKB-KW"/>
</dbReference>
<evidence type="ECO:0000256" key="5">
    <source>
        <dbReference type="ARBA" id="ARBA00023146"/>
    </source>
</evidence>
<keyword evidence="2 6" id="KW-0547">Nucleotide-binding</keyword>
<dbReference type="InterPro" id="IPR050203">
    <property type="entry name" value="Trp-tRNA_synthetase"/>
</dbReference>
<dbReference type="GO" id="GO:0005759">
    <property type="term" value="C:mitochondrial matrix"/>
    <property type="evidence" value="ECO:0007669"/>
    <property type="project" value="TreeGrafter"/>
</dbReference>
<dbReference type="InterPro" id="IPR014729">
    <property type="entry name" value="Rossmann-like_a/b/a_fold"/>
</dbReference>
<comment type="similarity">
    <text evidence="6">Belongs to the class-I aminoacyl-tRNA synthetase family.</text>
</comment>
<dbReference type="Gene3D" id="3.40.50.620">
    <property type="entry name" value="HUPs"/>
    <property type="match status" value="1"/>
</dbReference>
<dbReference type="Gene3D" id="1.10.240.10">
    <property type="entry name" value="Tyrosyl-Transfer RNA Synthetase"/>
    <property type="match status" value="1"/>
</dbReference>
<keyword evidence="4 6" id="KW-0648">Protein biosynthesis</keyword>
<dbReference type="PANTHER" id="PTHR43766">
    <property type="entry name" value="TRYPTOPHAN--TRNA LIGASE, MITOCHONDRIAL"/>
    <property type="match status" value="1"/>
</dbReference>
<keyword evidence="1 6" id="KW-0436">Ligase</keyword>
<sequence>MSKSSGPRNSRILITDTKEEIKNKLCSAVTDSKNSISWDPDTRPGVSNLLSILSAFDVSGRAPEELARDLDENVEENLSPIRERYNELIANKEKLAKLAARGLEKVYSTGQDNIRQVKHAIGLGEY</sequence>
<keyword evidence="3 6" id="KW-0067">ATP-binding</keyword>
<dbReference type="EMBL" id="MCBQ01014936">
    <property type="protein sequence ID" value="RKF62219.1"/>
    <property type="molecule type" value="Genomic_DNA"/>
</dbReference>
<evidence type="ECO:0000256" key="4">
    <source>
        <dbReference type="ARBA" id="ARBA00022917"/>
    </source>
</evidence>
<gene>
    <name evidence="7" type="ORF">GcM3_149010</name>
</gene>
<dbReference type="Pfam" id="PF00579">
    <property type="entry name" value="tRNA-synt_1b"/>
    <property type="match status" value="1"/>
</dbReference>
<evidence type="ECO:0000256" key="3">
    <source>
        <dbReference type="ARBA" id="ARBA00022840"/>
    </source>
</evidence>
<dbReference type="Proteomes" id="UP000283383">
    <property type="component" value="Unassembled WGS sequence"/>
</dbReference>
<evidence type="ECO:0000256" key="1">
    <source>
        <dbReference type="ARBA" id="ARBA00022598"/>
    </source>
</evidence>
<dbReference type="SUPFAM" id="SSF52374">
    <property type="entry name" value="Nucleotidylyl transferase"/>
    <property type="match status" value="1"/>
</dbReference>
<accession>A0A420HXX9</accession>
<dbReference type="AlphaFoldDB" id="A0A420HXX9"/>
<organism evidence="7 8">
    <name type="scientific">Golovinomyces cichoracearum</name>
    <dbReference type="NCBI Taxonomy" id="62708"/>
    <lineage>
        <taxon>Eukaryota</taxon>
        <taxon>Fungi</taxon>
        <taxon>Dikarya</taxon>
        <taxon>Ascomycota</taxon>
        <taxon>Pezizomycotina</taxon>
        <taxon>Leotiomycetes</taxon>
        <taxon>Erysiphales</taxon>
        <taxon>Erysiphaceae</taxon>
        <taxon>Golovinomyces</taxon>
    </lineage>
</organism>
<protein>
    <submittedName>
        <fullName evidence="7">Tryptophan--tRNA ligase</fullName>
    </submittedName>
</protein>
<name>A0A420HXX9_9PEZI</name>
<proteinExistence type="inferred from homology"/>
<evidence type="ECO:0000313" key="7">
    <source>
        <dbReference type="EMBL" id="RKF62219.1"/>
    </source>
</evidence>
<reference evidence="7 8" key="1">
    <citation type="journal article" date="2018" name="BMC Genomics">
        <title>Comparative genome analyses reveal sequence features reflecting distinct modes of host-adaptation between dicot and monocot powdery mildew.</title>
        <authorList>
            <person name="Wu Y."/>
            <person name="Ma X."/>
            <person name="Pan Z."/>
            <person name="Kale S.D."/>
            <person name="Song Y."/>
            <person name="King H."/>
            <person name="Zhang Q."/>
            <person name="Presley C."/>
            <person name="Deng X."/>
            <person name="Wei C.I."/>
            <person name="Xiao S."/>
        </authorList>
    </citation>
    <scope>NUCLEOTIDE SEQUENCE [LARGE SCALE GENOMIC DNA]</scope>
    <source>
        <strain evidence="7">UMSG3</strain>
    </source>
</reference>
<evidence type="ECO:0000256" key="2">
    <source>
        <dbReference type="ARBA" id="ARBA00022741"/>
    </source>
</evidence>
<evidence type="ECO:0000313" key="8">
    <source>
        <dbReference type="Proteomes" id="UP000283383"/>
    </source>
</evidence>
<evidence type="ECO:0000256" key="6">
    <source>
        <dbReference type="RuleBase" id="RU363036"/>
    </source>
</evidence>
<dbReference type="GO" id="GO:0070183">
    <property type="term" value="P:mitochondrial tryptophanyl-tRNA aminoacylation"/>
    <property type="evidence" value="ECO:0007669"/>
    <property type="project" value="TreeGrafter"/>
</dbReference>
<dbReference type="PANTHER" id="PTHR43766:SF1">
    <property type="entry name" value="TRYPTOPHAN--TRNA LIGASE, MITOCHONDRIAL"/>
    <property type="match status" value="1"/>
</dbReference>
<dbReference type="InterPro" id="IPR002305">
    <property type="entry name" value="aa-tRNA-synth_Ic"/>
</dbReference>
<dbReference type="GO" id="GO:0004830">
    <property type="term" value="F:tryptophan-tRNA ligase activity"/>
    <property type="evidence" value="ECO:0007669"/>
    <property type="project" value="TreeGrafter"/>
</dbReference>
<dbReference type="STRING" id="62708.A0A420HXX9"/>
<keyword evidence="8" id="KW-1185">Reference proteome</keyword>
<comment type="caution">
    <text evidence="7">The sequence shown here is derived from an EMBL/GenBank/DDBJ whole genome shotgun (WGS) entry which is preliminary data.</text>
</comment>
<keyword evidence="5 6" id="KW-0030">Aminoacyl-tRNA synthetase</keyword>